<reference evidence="3 4" key="1">
    <citation type="submission" date="2018-05" db="EMBL/GenBank/DDBJ databases">
        <authorList>
            <person name="Zhang Y.-J."/>
        </authorList>
    </citation>
    <scope>NUCLEOTIDE SEQUENCE [LARGE SCALE GENOMIC DNA]</scope>
    <source>
        <strain evidence="3 4">CY04</strain>
    </source>
</reference>
<feature type="chain" id="PRO_5045067144" evidence="1">
    <location>
        <begin position="16"/>
        <end position="141"/>
    </location>
</feature>
<comment type="caution">
    <text evidence="3">The sequence shown here is derived from an EMBL/GenBank/DDBJ whole genome shotgun (WGS) entry which is preliminary data.</text>
</comment>
<keyword evidence="1" id="KW-0732">Signal</keyword>
<protein>
    <submittedName>
        <fullName evidence="3">CAP domain-containing protein</fullName>
    </submittedName>
</protein>
<dbReference type="EMBL" id="QHLQ01000002">
    <property type="protein sequence ID" value="NIZ60137.1"/>
    <property type="molecule type" value="Genomic_DNA"/>
</dbReference>
<dbReference type="InterPro" id="IPR014044">
    <property type="entry name" value="CAP_dom"/>
</dbReference>
<dbReference type="Gene3D" id="3.40.33.10">
    <property type="entry name" value="CAP"/>
    <property type="match status" value="1"/>
</dbReference>
<dbReference type="InterPro" id="IPR035940">
    <property type="entry name" value="CAP_sf"/>
</dbReference>
<dbReference type="PANTHER" id="PTHR31157">
    <property type="entry name" value="SCP DOMAIN-CONTAINING PROTEIN"/>
    <property type="match status" value="1"/>
</dbReference>
<name>A0ABX0W3C8_9RHOB</name>
<dbReference type="Proteomes" id="UP001429564">
    <property type="component" value="Unassembled WGS sequence"/>
</dbReference>
<dbReference type="PANTHER" id="PTHR31157:SF1">
    <property type="entry name" value="SCP DOMAIN-CONTAINING PROTEIN"/>
    <property type="match status" value="1"/>
</dbReference>
<feature type="signal peptide" evidence="1">
    <location>
        <begin position="1"/>
        <end position="15"/>
    </location>
</feature>
<proteinExistence type="predicted"/>
<evidence type="ECO:0000256" key="1">
    <source>
        <dbReference type="SAM" id="SignalP"/>
    </source>
</evidence>
<organism evidence="3 4">
    <name type="scientific">Parasedimentitalea denitrificans</name>
    <dbReference type="NCBI Taxonomy" id="2211118"/>
    <lineage>
        <taxon>Bacteria</taxon>
        <taxon>Pseudomonadati</taxon>
        <taxon>Pseudomonadota</taxon>
        <taxon>Alphaproteobacteria</taxon>
        <taxon>Rhodobacterales</taxon>
        <taxon>Paracoccaceae</taxon>
        <taxon>Parasedimentitalea</taxon>
    </lineage>
</organism>
<sequence>MVLISLLFWALPVSAADVDRSAATSSINALRSDRNLPELQYSKKLEKAARRHAEDMARNGFFSHTGSDGSGVGDRVRRSGYGWCTAAENIASGQPTLVDVMQSWTTSQGHRKNMLHKAVSEFALARGSGNIWVMVLARPGC</sequence>
<dbReference type="SUPFAM" id="SSF55797">
    <property type="entry name" value="PR-1-like"/>
    <property type="match status" value="1"/>
</dbReference>
<dbReference type="Pfam" id="PF00188">
    <property type="entry name" value="CAP"/>
    <property type="match status" value="1"/>
</dbReference>
<keyword evidence="4" id="KW-1185">Reference proteome</keyword>
<evidence type="ECO:0000313" key="3">
    <source>
        <dbReference type="EMBL" id="NIZ60137.1"/>
    </source>
</evidence>
<dbReference type="CDD" id="cd05379">
    <property type="entry name" value="CAP_bacterial"/>
    <property type="match status" value="1"/>
</dbReference>
<accession>A0ABX0W3C8</accession>
<evidence type="ECO:0000313" key="4">
    <source>
        <dbReference type="Proteomes" id="UP001429564"/>
    </source>
</evidence>
<evidence type="ECO:0000259" key="2">
    <source>
        <dbReference type="Pfam" id="PF00188"/>
    </source>
</evidence>
<gene>
    <name evidence="3" type="ORF">DL239_03995</name>
</gene>
<feature type="domain" description="SCP" evidence="2">
    <location>
        <begin position="26"/>
        <end position="127"/>
    </location>
</feature>